<evidence type="ECO:0000256" key="2">
    <source>
        <dbReference type="ARBA" id="ARBA00022603"/>
    </source>
</evidence>
<feature type="domain" description="DNA methylase N-4/N-6" evidence="5">
    <location>
        <begin position="217"/>
        <end position="272"/>
    </location>
</feature>
<evidence type="ECO:0000256" key="4">
    <source>
        <dbReference type="ARBA" id="ARBA00022691"/>
    </source>
</evidence>
<evidence type="ECO:0000259" key="5">
    <source>
        <dbReference type="Pfam" id="PF01555"/>
    </source>
</evidence>
<comment type="similarity">
    <text evidence="1">Belongs to the N(4)/N(6)-methyltransferase family.</text>
</comment>
<dbReference type="GO" id="GO:0003677">
    <property type="term" value="F:DNA binding"/>
    <property type="evidence" value="ECO:0007669"/>
    <property type="project" value="InterPro"/>
</dbReference>
<dbReference type="PROSITE" id="PS00092">
    <property type="entry name" value="N6_MTASE"/>
    <property type="match status" value="1"/>
</dbReference>
<feature type="non-terminal residue" evidence="6">
    <location>
        <position position="273"/>
    </location>
</feature>
<dbReference type="AlphaFoldDB" id="X0TLZ4"/>
<dbReference type="GO" id="GO:0008170">
    <property type="term" value="F:N-methyltransferase activity"/>
    <property type="evidence" value="ECO:0007669"/>
    <property type="project" value="InterPro"/>
</dbReference>
<dbReference type="InterPro" id="IPR002941">
    <property type="entry name" value="DNA_methylase_N4/N6"/>
</dbReference>
<dbReference type="InterPro" id="IPR029063">
    <property type="entry name" value="SAM-dependent_MTases_sf"/>
</dbReference>
<dbReference type="GO" id="GO:0032259">
    <property type="term" value="P:methylation"/>
    <property type="evidence" value="ECO:0007669"/>
    <property type="project" value="UniProtKB-KW"/>
</dbReference>
<dbReference type="SUPFAM" id="SSF53335">
    <property type="entry name" value="S-adenosyl-L-methionine-dependent methyltransferases"/>
    <property type="match status" value="1"/>
</dbReference>
<reference evidence="6" key="1">
    <citation type="journal article" date="2014" name="Front. Microbiol.">
        <title>High frequency of phylogenetically diverse reductive dehalogenase-homologous genes in deep subseafloor sedimentary metagenomes.</title>
        <authorList>
            <person name="Kawai M."/>
            <person name="Futagami T."/>
            <person name="Toyoda A."/>
            <person name="Takaki Y."/>
            <person name="Nishi S."/>
            <person name="Hori S."/>
            <person name="Arai W."/>
            <person name="Tsubouchi T."/>
            <person name="Morono Y."/>
            <person name="Uchiyama I."/>
            <person name="Ito T."/>
            <person name="Fujiyama A."/>
            <person name="Inagaki F."/>
            <person name="Takami H."/>
        </authorList>
    </citation>
    <scope>NUCLEOTIDE SEQUENCE</scope>
    <source>
        <strain evidence="6">Expedition CK06-06</strain>
    </source>
</reference>
<accession>X0TLZ4</accession>
<keyword evidence="2" id="KW-0489">Methyltransferase</keyword>
<dbReference type="EMBL" id="BARS01019770">
    <property type="protein sequence ID" value="GAF94568.1"/>
    <property type="molecule type" value="Genomic_DNA"/>
</dbReference>
<keyword evidence="4" id="KW-0949">S-adenosyl-L-methionine</keyword>
<dbReference type="PRINTS" id="PR00506">
    <property type="entry name" value="D21N6MTFRASE"/>
</dbReference>
<dbReference type="Gene3D" id="3.40.50.150">
    <property type="entry name" value="Vaccinia Virus protein VP39"/>
    <property type="match status" value="1"/>
</dbReference>
<dbReference type="Pfam" id="PF01555">
    <property type="entry name" value="N6_N4_Mtase"/>
    <property type="match status" value="1"/>
</dbReference>
<dbReference type="InterPro" id="IPR002295">
    <property type="entry name" value="N4/N6-MTase_EcoPI_Mod-like"/>
</dbReference>
<evidence type="ECO:0000313" key="6">
    <source>
        <dbReference type="EMBL" id="GAF94568.1"/>
    </source>
</evidence>
<gene>
    <name evidence="6" type="ORF">S01H1_31979</name>
</gene>
<evidence type="ECO:0000256" key="3">
    <source>
        <dbReference type="ARBA" id="ARBA00022679"/>
    </source>
</evidence>
<dbReference type="InterPro" id="IPR002052">
    <property type="entry name" value="DNA_methylase_N6_adenine_CS"/>
</dbReference>
<name>X0TLZ4_9ZZZZ</name>
<proteinExistence type="inferred from homology"/>
<evidence type="ECO:0000256" key="1">
    <source>
        <dbReference type="ARBA" id="ARBA00006594"/>
    </source>
</evidence>
<protein>
    <recommendedName>
        <fullName evidence="5">DNA methylase N-4/N-6 domain-containing protein</fullName>
    </recommendedName>
</protein>
<keyword evidence="3" id="KW-0808">Transferase</keyword>
<feature type="non-terminal residue" evidence="6">
    <location>
        <position position="1"/>
    </location>
</feature>
<organism evidence="6">
    <name type="scientific">marine sediment metagenome</name>
    <dbReference type="NCBI Taxonomy" id="412755"/>
    <lineage>
        <taxon>unclassified sequences</taxon>
        <taxon>metagenomes</taxon>
        <taxon>ecological metagenomes</taxon>
    </lineage>
</organism>
<comment type="caution">
    <text evidence="6">The sequence shown here is derived from an EMBL/GenBank/DDBJ whole genome shotgun (WGS) entry which is preliminary data.</text>
</comment>
<sequence length="273" mass="31617">VYIDISDIEKEKELCVRLSKNVGSWDWDLLSNFDLEALKNFGFESEELDKLLDLRPDNEKDDEIPDVPEEPKSKLGEIYQLGNHRIMCGDATKKEDVEKLMDGKKADMVFTDPPYGIGYKDIQGKFDVIKNDISGNSEFYNFLIKALSTWRAGRGYICCNWISYLTFFRAMMEVGLPPKSCIIWDKEVPIQHLDKFYKQHEFIIYFGEFGSQKTLDGDVWRIRRETRKDHPTAKPIELCSRAIKYSSKIDNIVLDLFLGSGNTLIACEKLNRI</sequence>